<dbReference type="GO" id="GO:0046872">
    <property type="term" value="F:metal ion binding"/>
    <property type="evidence" value="ECO:0007669"/>
    <property type="project" value="UniProtKB-KW"/>
</dbReference>
<keyword evidence="4" id="KW-0479">Metal-binding</keyword>
<dbReference type="SUPFAM" id="SSF102114">
    <property type="entry name" value="Radical SAM enzymes"/>
    <property type="match status" value="1"/>
</dbReference>
<dbReference type="Pfam" id="PF13353">
    <property type="entry name" value="Fer4_12"/>
    <property type="match status" value="1"/>
</dbReference>
<keyword evidence="2" id="KW-0004">4Fe-4S</keyword>
<dbReference type="InterPro" id="IPR058240">
    <property type="entry name" value="rSAM_sf"/>
</dbReference>
<keyword evidence="8" id="KW-1185">Reference proteome</keyword>
<keyword evidence="5" id="KW-0408">Iron</keyword>
<evidence type="ECO:0000256" key="6">
    <source>
        <dbReference type="ARBA" id="ARBA00023014"/>
    </source>
</evidence>
<dbReference type="GO" id="GO:0051539">
    <property type="term" value="F:4 iron, 4 sulfur cluster binding"/>
    <property type="evidence" value="ECO:0007669"/>
    <property type="project" value="UniProtKB-KW"/>
</dbReference>
<dbReference type="InterPro" id="IPR013785">
    <property type="entry name" value="Aldolase_TIM"/>
</dbReference>
<evidence type="ECO:0000256" key="2">
    <source>
        <dbReference type="ARBA" id="ARBA00022485"/>
    </source>
</evidence>
<proteinExistence type="predicted"/>
<dbReference type="PANTHER" id="PTHR30352">
    <property type="entry name" value="PYRUVATE FORMATE-LYASE-ACTIVATING ENZYME"/>
    <property type="match status" value="1"/>
</dbReference>
<organism evidence="7 8">
    <name type="scientific">Roseivivax marinus</name>
    <dbReference type="NCBI Taxonomy" id="1379903"/>
    <lineage>
        <taxon>Bacteria</taxon>
        <taxon>Pseudomonadati</taxon>
        <taxon>Pseudomonadota</taxon>
        <taxon>Alphaproteobacteria</taxon>
        <taxon>Rhodobacterales</taxon>
        <taxon>Roseobacteraceae</taxon>
        <taxon>Roseivivax</taxon>
    </lineage>
</organism>
<sequence>MNIASRIPCTSVEGPGLRYALWVQGCDIDCPGCCNQDFLPFVRRQTILSSQIVDEIEQARDYYGIEGVTFLGGEPSYQAQGLAEVATSCQRLGLSVMIFTGFRLEQLRRRNLPGVEALLDHSDIVVDGPFVAGQPDQRRNWVGSSNQRFHYLTSRYGRSIETSSFDRPAVEVRVGLDDQLLINGFPMVRSADTPFKPS</sequence>
<evidence type="ECO:0000256" key="3">
    <source>
        <dbReference type="ARBA" id="ARBA00022691"/>
    </source>
</evidence>
<dbReference type="InterPro" id="IPR007197">
    <property type="entry name" value="rSAM"/>
</dbReference>
<keyword evidence="6" id="KW-0411">Iron-sulfur</keyword>
<dbReference type="EMBL" id="AQQW01000006">
    <property type="protein sequence ID" value="ETW12702.1"/>
    <property type="molecule type" value="Genomic_DNA"/>
</dbReference>
<evidence type="ECO:0000256" key="1">
    <source>
        <dbReference type="ARBA" id="ARBA00001966"/>
    </source>
</evidence>
<dbReference type="GO" id="GO:0043365">
    <property type="term" value="F:[formate-C-acetyltransferase]-activating enzyme activity"/>
    <property type="evidence" value="ECO:0007669"/>
    <property type="project" value="InterPro"/>
</dbReference>
<protein>
    <submittedName>
        <fullName evidence="7">Radical SAM domain-containing protein</fullName>
    </submittedName>
</protein>
<accession>W4HIY1</accession>
<comment type="cofactor">
    <cofactor evidence="1">
        <name>[4Fe-4S] cluster</name>
        <dbReference type="ChEBI" id="CHEBI:49883"/>
    </cofactor>
</comment>
<gene>
    <name evidence="7" type="ORF">ATO8_11809</name>
</gene>
<name>W4HIY1_9RHOB</name>
<keyword evidence="3" id="KW-0949">S-adenosyl-L-methionine</keyword>
<comment type="caution">
    <text evidence="7">The sequence shown here is derived from an EMBL/GenBank/DDBJ whole genome shotgun (WGS) entry which is preliminary data.</text>
</comment>
<dbReference type="STRING" id="1379903.ATO8_11809"/>
<evidence type="ECO:0000256" key="4">
    <source>
        <dbReference type="ARBA" id="ARBA00022723"/>
    </source>
</evidence>
<dbReference type="InterPro" id="IPR034457">
    <property type="entry name" value="Organic_radical-activating"/>
</dbReference>
<dbReference type="Proteomes" id="UP000019063">
    <property type="component" value="Unassembled WGS sequence"/>
</dbReference>
<dbReference type="SFLD" id="SFLDG01063">
    <property type="entry name" value="activating_enzymes__group_1"/>
    <property type="match status" value="1"/>
</dbReference>
<dbReference type="SFLD" id="SFLDF00299">
    <property type="entry name" value="anaerobic_ribonucleoside-triph"/>
    <property type="match status" value="1"/>
</dbReference>
<evidence type="ECO:0000256" key="5">
    <source>
        <dbReference type="ARBA" id="ARBA00023004"/>
    </source>
</evidence>
<dbReference type="AlphaFoldDB" id="W4HIY1"/>
<dbReference type="PANTHER" id="PTHR30352:SF2">
    <property type="entry name" value="ANAEROBIC RIBONUCLEOSIDE-TRIPHOSPHATE REDUCTASE-ACTIVATING PROTEIN"/>
    <property type="match status" value="1"/>
</dbReference>
<dbReference type="InterPro" id="IPR012837">
    <property type="entry name" value="NrdG"/>
</dbReference>
<dbReference type="GO" id="GO:0004748">
    <property type="term" value="F:ribonucleoside-diphosphate reductase activity, thioredoxin disulfide as acceptor"/>
    <property type="evidence" value="ECO:0007669"/>
    <property type="project" value="TreeGrafter"/>
</dbReference>
<dbReference type="SFLD" id="SFLDG01066">
    <property type="entry name" value="organic_radical-activating_enz"/>
    <property type="match status" value="1"/>
</dbReference>
<dbReference type="eggNOG" id="COG0602">
    <property type="taxonomic scope" value="Bacteria"/>
</dbReference>
<evidence type="ECO:0000313" key="8">
    <source>
        <dbReference type="Proteomes" id="UP000019063"/>
    </source>
</evidence>
<evidence type="ECO:0000313" key="7">
    <source>
        <dbReference type="EMBL" id="ETW12702.1"/>
    </source>
</evidence>
<reference evidence="7 8" key="1">
    <citation type="journal article" date="2014" name="Antonie Van Leeuwenhoek">
        <title>Roseivivax atlanticus sp. nov., isolated from surface seawater of the Atlantic Ocean.</title>
        <authorList>
            <person name="Li G."/>
            <person name="Lai Q."/>
            <person name="Liu X."/>
            <person name="Sun F."/>
            <person name="Shao Z."/>
        </authorList>
    </citation>
    <scope>NUCLEOTIDE SEQUENCE [LARGE SCALE GENOMIC DNA]</scope>
    <source>
        <strain evidence="7 8">22II-s10s</strain>
    </source>
</reference>
<dbReference type="Gene3D" id="3.20.20.70">
    <property type="entry name" value="Aldolase class I"/>
    <property type="match status" value="1"/>
</dbReference>
<dbReference type="SFLD" id="SFLDS00029">
    <property type="entry name" value="Radical_SAM"/>
    <property type="match status" value="1"/>
</dbReference>